<dbReference type="PANTHER" id="PTHR44591">
    <property type="entry name" value="STRESS RESPONSE REGULATOR PROTEIN 1"/>
    <property type="match status" value="1"/>
</dbReference>
<evidence type="ECO:0000313" key="4">
    <source>
        <dbReference type="EMBL" id="SEK09832.1"/>
    </source>
</evidence>
<keyword evidence="1 2" id="KW-0597">Phosphoprotein</keyword>
<reference evidence="4 5" key="1">
    <citation type="submission" date="2016-10" db="EMBL/GenBank/DDBJ databases">
        <authorList>
            <person name="Varghese N."/>
            <person name="Submissions S."/>
        </authorList>
    </citation>
    <scope>NUCLEOTIDE SEQUENCE [LARGE SCALE GENOMIC DNA]</scope>
    <source>
        <strain evidence="4 5">LMG 22274</strain>
    </source>
</reference>
<evidence type="ECO:0000256" key="1">
    <source>
        <dbReference type="ARBA" id="ARBA00022553"/>
    </source>
</evidence>
<proteinExistence type="predicted"/>
<dbReference type="AlphaFoldDB" id="A0AAQ1GL46"/>
<dbReference type="InterPro" id="IPR050595">
    <property type="entry name" value="Bact_response_regulator"/>
</dbReference>
<accession>A0AAQ1GL46</accession>
<evidence type="ECO:0000259" key="3">
    <source>
        <dbReference type="PROSITE" id="PS50110"/>
    </source>
</evidence>
<protein>
    <submittedName>
        <fullName evidence="4">Two-component system, probable response regulator PhcQ</fullName>
    </submittedName>
</protein>
<dbReference type="GO" id="GO:0000160">
    <property type="term" value="P:phosphorelay signal transduction system"/>
    <property type="evidence" value="ECO:0007669"/>
    <property type="project" value="InterPro"/>
</dbReference>
<dbReference type="EMBL" id="FNZM01000018">
    <property type="protein sequence ID" value="SEK09832.1"/>
    <property type="molecule type" value="Genomic_DNA"/>
</dbReference>
<name>A0AAQ1GL46_9BURK</name>
<dbReference type="Gene3D" id="3.40.50.2300">
    <property type="match status" value="1"/>
</dbReference>
<dbReference type="PROSITE" id="PS50110">
    <property type="entry name" value="RESPONSE_REGULATORY"/>
    <property type="match status" value="1"/>
</dbReference>
<dbReference type="SMART" id="SM00448">
    <property type="entry name" value="REC"/>
    <property type="match status" value="1"/>
</dbReference>
<dbReference type="InterPro" id="IPR001789">
    <property type="entry name" value="Sig_transdc_resp-reg_receiver"/>
</dbReference>
<dbReference type="Pfam" id="PF00072">
    <property type="entry name" value="Response_reg"/>
    <property type="match status" value="1"/>
</dbReference>
<feature type="domain" description="Response regulatory" evidence="3">
    <location>
        <begin position="19"/>
        <end position="135"/>
    </location>
</feature>
<evidence type="ECO:0000313" key="5">
    <source>
        <dbReference type="Proteomes" id="UP000183529"/>
    </source>
</evidence>
<evidence type="ECO:0000256" key="2">
    <source>
        <dbReference type="PROSITE-ProRule" id="PRU00169"/>
    </source>
</evidence>
<feature type="modified residue" description="4-aspartylphosphate" evidence="2">
    <location>
        <position position="69"/>
    </location>
</feature>
<gene>
    <name evidence="4" type="ORF">SAMN05216550_11874</name>
</gene>
<comment type="caution">
    <text evidence="4">The sequence shown here is derived from an EMBL/GenBank/DDBJ whole genome shotgun (WGS) entry which is preliminary data.</text>
</comment>
<dbReference type="PANTHER" id="PTHR44591:SF19">
    <property type="entry name" value="TWO-COMPONENT RESPONSE REGULATOR-RELATED"/>
    <property type="match status" value="1"/>
</dbReference>
<dbReference type="SUPFAM" id="SSF52172">
    <property type="entry name" value="CheY-like"/>
    <property type="match status" value="1"/>
</dbReference>
<dbReference type="InterPro" id="IPR011006">
    <property type="entry name" value="CheY-like_superfamily"/>
</dbReference>
<organism evidence="4 5">
    <name type="scientific">Paraburkholderia tropica</name>
    <dbReference type="NCBI Taxonomy" id="92647"/>
    <lineage>
        <taxon>Bacteria</taxon>
        <taxon>Pseudomonadati</taxon>
        <taxon>Pseudomonadota</taxon>
        <taxon>Betaproteobacteria</taxon>
        <taxon>Burkholderiales</taxon>
        <taxon>Burkholderiaceae</taxon>
        <taxon>Paraburkholderia</taxon>
    </lineage>
</organism>
<dbReference type="Proteomes" id="UP000183529">
    <property type="component" value="Unassembled WGS sequence"/>
</dbReference>
<dbReference type="CDD" id="cd17569">
    <property type="entry name" value="REC_HupR-like"/>
    <property type="match status" value="1"/>
</dbReference>
<sequence>MSDTMASPMTPTPTPPPPAILFVDDEATAVKYFERAIGAIAPVATAGSVQEGKARLDAHAASLAVLVSDQRMPGEQGNELLRYARERYPHIVRILTTAYSELDQTVEAVNQGQIHRYIKKPWDIAALRMEMKQALELAGLRKERDQLVREKLGVMQTQTVATRLGIVQTLCASLIGPGRFQPVETYLAGADLAGTHNVEPDWQRMDYADLVRAESEDSGRFGHAVATRLAALRAQHAQHPGRGAADALTVFADALGDAVRGSGDALVWTAPQTLSEFLTRPVGQAVSAGHAAWLACLLWLEEAGGALQFGRDADTILCRAAARNEGFAADRLAVWIERFSERAFEQMRETARV</sequence>
<dbReference type="RefSeq" id="WP_173816810.1">
    <property type="nucleotide sequence ID" value="NZ_CADFGN010000004.1"/>
</dbReference>